<name>A0A7X2HAW6_9BACL</name>
<reference evidence="1 2" key="1">
    <citation type="submission" date="2019-11" db="EMBL/GenBank/DDBJ databases">
        <title>Paenibacillus monticola sp. nov., a novel PGPR strain isolated from mountain sample in China.</title>
        <authorList>
            <person name="Zhao Q."/>
            <person name="Li H.-P."/>
            <person name="Zhang J.-L."/>
        </authorList>
    </citation>
    <scope>NUCLEOTIDE SEQUENCE [LARGE SCALE GENOMIC DNA]</scope>
    <source>
        <strain evidence="1 2">LC-T2</strain>
    </source>
</reference>
<gene>
    <name evidence="1" type="ORF">GJB61_27720</name>
</gene>
<dbReference type="InterPro" id="IPR049215">
    <property type="entry name" value="DUF6809"/>
</dbReference>
<dbReference type="EMBL" id="WJXB01000016">
    <property type="protein sequence ID" value="MRN56741.1"/>
    <property type="molecule type" value="Genomic_DNA"/>
</dbReference>
<organism evidence="1 2">
    <name type="scientific">Paenibacillus monticola</name>
    <dbReference type="NCBI Taxonomy" id="2666075"/>
    <lineage>
        <taxon>Bacteria</taxon>
        <taxon>Bacillati</taxon>
        <taxon>Bacillota</taxon>
        <taxon>Bacilli</taxon>
        <taxon>Bacillales</taxon>
        <taxon>Paenibacillaceae</taxon>
        <taxon>Paenibacillus</taxon>
    </lineage>
</organism>
<keyword evidence="2" id="KW-1185">Reference proteome</keyword>
<sequence length="96" mass="11140">MSILEDLYYGKCYPSVRIKPNDPQFMQITQQISDIMETLKMKLPENEYTLIEEIWDLHDILNSMSSASAYIYGFKMGAAMIIEVLGWKEGVIHKEC</sequence>
<dbReference type="RefSeq" id="WP_338116163.1">
    <property type="nucleotide sequence ID" value="NZ_WJXB01000016.1"/>
</dbReference>
<evidence type="ECO:0000313" key="1">
    <source>
        <dbReference type="EMBL" id="MRN56741.1"/>
    </source>
</evidence>
<accession>A0A7X2HAW6</accession>
<comment type="caution">
    <text evidence="1">The sequence shown here is derived from an EMBL/GenBank/DDBJ whole genome shotgun (WGS) entry which is preliminary data.</text>
</comment>
<protein>
    <submittedName>
        <fullName evidence="1">Uncharacterized protein</fullName>
    </submittedName>
</protein>
<dbReference type="AlphaFoldDB" id="A0A7X2HAW6"/>
<evidence type="ECO:0000313" key="2">
    <source>
        <dbReference type="Proteomes" id="UP000463051"/>
    </source>
</evidence>
<dbReference type="Pfam" id="PF20648">
    <property type="entry name" value="DUF6809"/>
    <property type="match status" value="1"/>
</dbReference>
<dbReference type="Proteomes" id="UP000463051">
    <property type="component" value="Unassembled WGS sequence"/>
</dbReference>
<proteinExistence type="predicted"/>